<dbReference type="AlphaFoldDB" id="A0A9W7L7N7"/>
<evidence type="ECO:0000313" key="2">
    <source>
        <dbReference type="EMBL" id="GMI36313.1"/>
    </source>
</evidence>
<feature type="region of interest" description="Disordered" evidence="1">
    <location>
        <begin position="1"/>
        <end position="42"/>
    </location>
</feature>
<feature type="compositionally biased region" description="Basic and acidic residues" evidence="1">
    <location>
        <begin position="14"/>
        <end position="32"/>
    </location>
</feature>
<evidence type="ECO:0000256" key="1">
    <source>
        <dbReference type="SAM" id="MobiDB-lite"/>
    </source>
</evidence>
<dbReference type="EMBL" id="BRYA01000064">
    <property type="protein sequence ID" value="GMI36313.1"/>
    <property type="molecule type" value="Genomic_DNA"/>
</dbReference>
<keyword evidence="3" id="KW-1185">Reference proteome</keyword>
<name>A0A9W7L7N7_9STRA</name>
<dbReference type="OrthoDB" id="193078at2759"/>
<proteinExistence type="predicted"/>
<evidence type="ECO:0000313" key="3">
    <source>
        <dbReference type="Proteomes" id="UP001165065"/>
    </source>
</evidence>
<comment type="caution">
    <text evidence="2">The sequence shown here is derived from an EMBL/GenBank/DDBJ whole genome shotgun (WGS) entry which is preliminary data.</text>
</comment>
<protein>
    <submittedName>
        <fullName evidence="2">Uncharacterized protein</fullName>
    </submittedName>
</protein>
<accession>A0A9W7L7N7</accession>
<reference evidence="3" key="1">
    <citation type="journal article" date="2023" name="Commun. Biol.">
        <title>Genome analysis of Parmales, the sister group of diatoms, reveals the evolutionary specialization of diatoms from phago-mixotrophs to photoautotrophs.</title>
        <authorList>
            <person name="Ban H."/>
            <person name="Sato S."/>
            <person name="Yoshikawa S."/>
            <person name="Yamada K."/>
            <person name="Nakamura Y."/>
            <person name="Ichinomiya M."/>
            <person name="Sato N."/>
            <person name="Blanc-Mathieu R."/>
            <person name="Endo H."/>
            <person name="Kuwata A."/>
            <person name="Ogata H."/>
        </authorList>
    </citation>
    <scope>NUCLEOTIDE SEQUENCE [LARGE SCALE GENOMIC DNA]</scope>
</reference>
<dbReference type="Proteomes" id="UP001165065">
    <property type="component" value="Unassembled WGS sequence"/>
</dbReference>
<sequence length="619" mass="68589">MSKPLPSQKRGRNRDRTDALSIVFRDKSDSESSRSSSLGRREEIQALPRLQFDPSDDFQALCEEVSKPSFSSSPVTAVYTPAEEHVSMLLRTQNALVKTVRNTENCWSTLISNLSGAQAFPTSTTLLPPRGVAMRAYGSEDEFPVGLIWMLPPSLEGEGERLDPKQPRTTMAWPSGYAAKTEFNMDNFGNLLNGREKHLVSIEELRQQNNRFADVFTAKGAQPGNTEQQEDYEIMGRVLVGASNVPYNELIANVGGDKAQDIDTNVKQFKPTLHRGLGRPIALFCRNCTYLALCSLLRARMRLTKIDPNASEFPLFVINPKFGSRCINAALQLQLYKHLSCFVNPFRSRHVLEDCMLTLDESVKKSLTAQECAALAGGFGVSDDDVAALFLVSLDSDVGNKVAFETSRKVAFNGLVHSIRAGDSKTARQLVELYTICGVQQGDDNALPPPLDTSMLRKNTKDHSLLIVLGAAEIIRSLQSGQARERLLEAADALQEWCRVGHDKGLKFRLASWRQQSKAIKSDGKPHMSSRMTAFLGDEAIEKRAKFAMQLRESARCENVEDTLLNLSGLVAKMSKPALRLELLQFSLGLETNFTFVMLKEAIKLALGFVASANNVHRK</sequence>
<gene>
    <name evidence="2" type="ORF">TrCOL_g11482</name>
</gene>
<organism evidence="2 3">
    <name type="scientific">Triparma columacea</name>
    <dbReference type="NCBI Taxonomy" id="722753"/>
    <lineage>
        <taxon>Eukaryota</taxon>
        <taxon>Sar</taxon>
        <taxon>Stramenopiles</taxon>
        <taxon>Ochrophyta</taxon>
        <taxon>Bolidophyceae</taxon>
        <taxon>Parmales</taxon>
        <taxon>Triparmaceae</taxon>
        <taxon>Triparma</taxon>
    </lineage>
</organism>